<feature type="transmembrane region" description="Helical" evidence="2">
    <location>
        <begin position="508"/>
        <end position="527"/>
    </location>
</feature>
<feature type="region of interest" description="Disordered" evidence="1">
    <location>
        <begin position="353"/>
        <end position="380"/>
    </location>
</feature>
<reference evidence="3" key="1">
    <citation type="submission" date="2020-10" db="EMBL/GenBank/DDBJ databases">
        <title>Unveiling of a novel bifunctional photoreceptor, Dualchrome1, isolated from a cosmopolitan green alga.</title>
        <authorList>
            <person name="Suzuki S."/>
            <person name="Kawachi M."/>
        </authorList>
    </citation>
    <scope>NUCLEOTIDE SEQUENCE</scope>
    <source>
        <strain evidence="3">NIES 2893</strain>
    </source>
</reference>
<feature type="transmembrane region" description="Helical" evidence="2">
    <location>
        <begin position="190"/>
        <end position="213"/>
    </location>
</feature>
<feature type="region of interest" description="Disordered" evidence="1">
    <location>
        <begin position="232"/>
        <end position="268"/>
    </location>
</feature>
<sequence length="617" mass="67812">MAPPTANLLLWWFNTTSSSSSSTNSSHIAATSSQLSLLETIVGRGWVTTGCLHSLVDVEGFLLVLGWFAVVVVPLNAIPQIWKILSTTAGDARRQQQQQQRREGNDDDDGDNEESRHNYHRVVLITEESSDEETAAEKAASSLASLSWNSLVLCHLSSALNAANLLVLHYDQINLCKIEGLAKCSPSLLVWYGSLTGYLTSVMICVCYLATLLHVKAWVRRAHVLHIHCPSPETTSRRASSSIISRSMSAPPSPRVYSDDDDYDGQQQQQEEKLLMQPLLLVPESSATAAYPTHPPPPPPSTSTAIVPSHKPPPTPLLPSSTSRVSKTHHHHPYVVGPFTLAAREALYGVPPLLASSSSTGKHNKKQQQQQQQQQQRRGWLRWHRRTASSSAAIGTPRNLRRSCSMCFLFTGRACARTPQHIVSPQVKLPIFTDAAASFLVTLALGIVAVLPPLLHERARGTCDAFAARWADVVGLLNTAVVMLQFVPQVLTSLRTRRGAGSLSYSTYGFDCIGGFFLTGVKIWGTRERASTWIPYALMHMAEAAFLVICLRDDLETRVRRHQRREQKKTAKEEDGDDGDEADETTIIVEGSSQLGTSCDGRPYQGSMFVHKRSVSA</sequence>
<dbReference type="AlphaFoldDB" id="A0A830H9K6"/>
<feature type="region of interest" description="Disordered" evidence="1">
    <location>
        <begin position="561"/>
        <end position="605"/>
    </location>
</feature>
<organism evidence="3 4">
    <name type="scientific">Pycnococcus provasolii</name>
    <dbReference type="NCBI Taxonomy" id="41880"/>
    <lineage>
        <taxon>Eukaryota</taxon>
        <taxon>Viridiplantae</taxon>
        <taxon>Chlorophyta</taxon>
        <taxon>Pseudoscourfieldiophyceae</taxon>
        <taxon>Pseudoscourfieldiales</taxon>
        <taxon>Pycnococcaceae</taxon>
        <taxon>Pycnococcus</taxon>
    </lineage>
</organism>
<comment type="caution">
    <text evidence="3">The sequence shown here is derived from an EMBL/GenBank/DDBJ whole genome shotgun (WGS) entry which is preliminary data.</text>
</comment>
<keyword evidence="2" id="KW-0472">Membrane</keyword>
<keyword evidence="2" id="KW-1133">Transmembrane helix</keyword>
<protein>
    <submittedName>
        <fullName evidence="3">Uncharacterized protein</fullName>
    </submittedName>
</protein>
<feature type="compositionally biased region" description="Acidic residues" evidence="1">
    <location>
        <begin position="574"/>
        <end position="584"/>
    </location>
</feature>
<dbReference type="Proteomes" id="UP000660262">
    <property type="component" value="Unassembled WGS sequence"/>
</dbReference>
<name>A0A830H9K6_9CHLO</name>
<feature type="transmembrane region" description="Helical" evidence="2">
    <location>
        <begin position="467"/>
        <end position="487"/>
    </location>
</feature>
<evidence type="ECO:0000256" key="2">
    <source>
        <dbReference type="SAM" id="Phobius"/>
    </source>
</evidence>
<accession>A0A830H9K6</accession>
<evidence type="ECO:0000313" key="3">
    <source>
        <dbReference type="EMBL" id="GHP01797.1"/>
    </source>
</evidence>
<keyword evidence="2" id="KW-0812">Transmembrane</keyword>
<evidence type="ECO:0000313" key="4">
    <source>
        <dbReference type="Proteomes" id="UP000660262"/>
    </source>
</evidence>
<feature type="transmembrane region" description="Helical" evidence="2">
    <location>
        <begin position="435"/>
        <end position="455"/>
    </location>
</feature>
<keyword evidence="4" id="KW-1185">Reference proteome</keyword>
<dbReference type="OrthoDB" id="271506at2759"/>
<feature type="compositionally biased region" description="Low complexity" evidence="1">
    <location>
        <begin position="367"/>
        <end position="376"/>
    </location>
</feature>
<gene>
    <name evidence="3" type="ORF">PPROV_000055400</name>
</gene>
<proteinExistence type="predicted"/>
<dbReference type="EMBL" id="BNJQ01000002">
    <property type="protein sequence ID" value="GHP01797.1"/>
    <property type="molecule type" value="Genomic_DNA"/>
</dbReference>
<evidence type="ECO:0000256" key="1">
    <source>
        <dbReference type="SAM" id="MobiDB-lite"/>
    </source>
</evidence>
<feature type="region of interest" description="Disordered" evidence="1">
    <location>
        <begin position="93"/>
        <end position="114"/>
    </location>
</feature>
<feature type="region of interest" description="Disordered" evidence="1">
    <location>
        <begin position="288"/>
        <end position="329"/>
    </location>
</feature>
<feature type="compositionally biased region" description="Low complexity" evidence="1">
    <location>
        <begin position="237"/>
        <end position="250"/>
    </location>
</feature>
<feature type="transmembrane region" description="Helical" evidence="2">
    <location>
        <begin position="533"/>
        <end position="551"/>
    </location>
</feature>